<keyword evidence="4 10" id="KW-0812">Transmembrane</keyword>
<evidence type="ECO:0000256" key="4">
    <source>
        <dbReference type="ARBA" id="ARBA00022692"/>
    </source>
</evidence>
<dbReference type="SUPFAM" id="SSF90123">
    <property type="entry name" value="ABC transporter transmembrane region"/>
    <property type="match status" value="1"/>
</dbReference>
<evidence type="ECO:0000313" key="14">
    <source>
        <dbReference type="EMBL" id="RBL91137.1"/>
    </source>
</evidence>
<evidence type="ECO:0000256" key="8">
    <source>
        <dbReference type="ARBA" id="ARBA00022989"/>
    </source>
</evidence>
<dbReference type="InterPro" id="IPR011527">
    <property type="entry name" value="ABC1_TM_dom"/>
</dbReference>
<gene>
    <name evidence="14" type="ORF">DF182_00505</name>
</gene>
<protein>
    <submittedName>
        <fullName evidence="14">ABC transporter ATP-binding protein</fullName>
    </submittedName>
</protein>
<dbReference type="InterPro" id="IPR003439">
    <property type="entry name" value="ABC_transporter-like_ATP-bd"/>
</dbReference>
<feature type="transmembrane region" description="Helical" evidence="10">
    <location>
        <begin position="173"/>
        <end position="193"/>
    </location>
</feature>
<dbReference type="Pfam" id="PF03412">
    <property type="entry name" value="Peptidase_C39"/>
    <property type="match status" value="1"/>
</dbReference>
<feature type="domain" description="ABC transporter" evidence="11">
    <location>
        <begin position="489"/>
        <end position="725"/>
    </location>
</feature>
<keyword evidence="2" id="KW-0813">Transport</keyword>
<evidence type="ECO:0000256" key="1">
    <source>
        <dbReference type="ARBA" id="ARBA00004651"/>
    </source>
</evidence>
<evidence type="ECO:0000256" key="7">
    <source>
        <dbReference type="ARBA" id="ARBA00022840"/>
    </source>
</evidence>
<dbReference type="InterPro" id="IPR005074">
    <property type="entry name" value="Peptidase_C39"/>
</dbReference>
<evidence type="ECO:0000256" key="5">
    <source>
        <dbReference type="ARBA" id="ARBA00022741"/>
    </source>
</evidence>
<dbReference type="Gene3D" id="3.40.50.300">
    <property type="entry name" value="P-loop containing nucleotide triphosphate hydrolases"/>
    <property type="match status" value="1"/>
</dbReference>
<dbReference type="Pfam" id="PF00005">
    <property type="entry name" value="ABC_tran"/>
    <property type="match status" value="1"/>
</dbReference>
<dbReference type="InterPro" id="IPR039421">
    <property type="entry name" value="Type_1_exporter"/>
</dbReference>
<dbReference type="FunFam" id="3.40.50.300:FF:000299">
    <property type="entry name" value="ABC transporter ATP-binding protein/permease"/>
    <property type="match status" value="1"/>
</dbReference>
<evidence type="ECO:0000256" key="10">
    <source>
        <dbReference type="SAM" id="Phobius"/>
    </source>
</evidence>
<feature type="domain" description="ABC transmembrane type-1" evidence="12">
    <location>
        <begin position="176"/>
        <end position="455"/>
    </location>
</feature>
<dbReference type="InterPro" id="IPR027417">
    <property type="entry name" value="P-loop_NTPase"/>
</dbReference>
<dbReference type="Gene3D" id="1.20.1560.10">
    <property type="entry name" value="ABC transporter type 1, transmembrane domain"/>
    <property type="match status" value="1"/>
</dbReference>
<reference evidence="14 15" key="1">
    <citation type="submission" date="2018-05" db="EMBL/GenBank/DDBJ databases">
        <title>Chitinophaga sp. K3CV102501T nov., isolated from isolated from a monsoon evergreen broad-leaved forest soil.</title>
        <authorList>
            <person name="Lv Y."/>
        </authorList>
    </citation>
    <scope>NUCLEOTIDE SEQUENCE [LARGE SCALE GENOMIC DNA]</scope>
    <source>
        <strain evidence="14 15">GDMCC 1.1325</strain>
    </source>
</reference>
<dbReference type="InterPro" id="IPR036640">
    <property type="entry name" value="ABC1_TM_sf"/>
</dbReference>
<dbReference type="Gene3D" id="3.90.70.10">
    <property type="entry name" value="Cysteine proteinases"/>
    <property type="match status" value="1"/>
</dbReference>
<evidence type="ECO:0000259" key="12">
    <source>
        <dbReference type="PROSITE" id="PS50929"/>
    </source>
</evidence>
<dbReference type="GO" id="GO:0016887">
    <property type="term" value="F:ATP hydrolysis activity"/>
    <property type="evidence" value="ECO:0007669"/>
    <property type="project" value="InterPro"/>
</dbReference>
<feature type="transmembrane region" description="Helical" evidence="10">
    <location>
        <begin position="208"/>
        <end position="230"/>
    </location>
</feature>
<evidence type="ECO:0000256" key="6">
    <source>
        <dbReference type="ARBA" id="ARBA00022801"/>
    </source>
</evidence>
<dbReference type="Pfam" id="PF00664">
    <property type="entry name" value="ABC_membrane"/>
    <property type="match status" value="1"/>
</dbReference>
<dbReference type="AlphaFoldDB" id="A0A365XXR5"/>
<dbReference type="SMART" id="SM00382">
    <property type="entry name" value="AAA"/>
    <property type="match status" value="1"/>
</dbReference>
<evidence type="ECO:0000256" key="3">
    <source>
        <dbReference type="ARBA" id="ARBA00022475"/>
    </source>
</evidence>
<dbReference type="GO" id="GO:0005886">
    <property type="term" value="C:plasma membrane"/>
    <property type="evidence" value="ECO:0007669"/>
    <property type="project" value="UniProtKB-SubCell"/>
</dbReference>
<accession>A0A365XXR5</accession>
<dbReference type="CDD" id="cd02418">
    <property type="entry name" value="Peptidase_C39B"/>
    <property type="match status" value="1"/>
</dbReference>
<dbReference type="PROSITE" id="PS50990">
    <property type="entry name" value="PEPTIDASE_C39"/>
    <property type="match status" value="1"/>
</dbReference>
<keyword evidence="5" id="KW-0547">Nucleotide-binding</keyword>
<feature type="transmembrane region" description="Helical" evidence="10">
    <location>
        <begin position="313"/>
        <end position="331"/>
    </location>
</feature>
<evidence type="ECO:0000256" key="9">
    <source>
        <dbReference type="ARBA" id="ARBA00023136"/>
    </source>
</evidence>
<comment type="subcellular location">
    <subcellularLocation>
        <location evidence="1">Cell membrane</location>
        <topology evidence="1">Multi-pass membrane protein</topology>
    </subcellularLocation>
</comment>
<dbReference type="GO" id="GO:0005524">
    <property type="term" value="F:ATP binding"/>
    <property type="evidence" value="ECO:0007669"/>
    <property type="project" value="UniProtKB-KW"/>
</dbReference>
<dbReference type="PANTHER" id="PTHR43394">
    <property type="entry name" value="ATP-DEPENDENT PERMEASE MDL1, MITOCHONDRIAL"/>
    <property type="match status" value="1"/>
</dbReference>
<proteinExistence type="predicted"/>
<keyword evidence="6" id="KW-0378">Hydrolase</keyword>
<feature type="transmembrane region" description="Helical" evidence="10">
    <location>
        <begin position="283"/>
        <end position="307"/>
    </location>
</feature>
<keyword evidence="7 14" id="KW-0067">ATP-binding</keyword>
<dbReference type="InterPro" id="IPR017871">
    <property type="entry name" value="ABC_transporter-like_CS"/>
</dbReference>
<keyword evidence="15" id="KW-1185">Reference proteome</keyword>
<organism evidence="14 15">
    <name type="scientific">Chitinophaga flava</name>
    <dbReference type="NCBI Taxonomy" id="2259036"/>
    <lineage>
        <taxon>Bacteria</taxon>
        <taxon>Pseudomonadati</taxon>
        <taxon>Bacteroidota</taxon>
        <taxon>Chitinophagia</taxon>
        <taxon>Chitinophagales</taxon>
        <taxon>Chitinophagaceae</taxon>
        <taxon>Chitinophaga</taxon>
    </lineage>
</organism>
<dbReference type="RefSeq" id="WP_113613737.1">
    <property type="nucleotide sequence ID" value="NZ_QFFJ01000001.1"/>
</dbReference>
<evidence type="ECO:0000313" key="15">
    <source>
        <dbReference type="Proteomes" id="UP000253410"/>
    </source>
</evidence>
<keyword evidence="9 10" id="KW-0472">Membrane</keyword>
<dbReference type="PROSITE" id="PS50893">
    <property type="entry name" value="ABC_TRANSPORTER_2"/>
    <property type="match status" value="1"/>
</dbReference>
<dbReference type="PANTHER" id="PTHR43394:SF1">
    <property type="entry name" value="ATP-BINDING CASSETTE SUB-FAMILY B MEMBER 10, MITOCHONDRIAL"/>
    <property type="match status" value="1"/>
</dbReference>
<dbReference type="InterPro" id="IPR003593">
    <property type="entry name" value="AAA+_ATPase"/>
</dbReference>
<dbReference type="PROSITE" id="PS00211">
    <property type="entry name" value="ABC_TRANSPORTER_1"/>
    <property type="match status" value="1"/>
</dbReference>
<name>A0A365XXR5_9BACT</name>
<dbReference type="GO" id="GO:0008233">
    <property type="term" value="F:peptidase activity"/>
    <property type="evidence" value="ECO:0007669"/>
    <property type="project" value="InterPro"/>
</dbReference>
<dbReference type="CDD" id="cd18571">
    <property type="entry name" value="ABC_6TM_peptidase_like"/>
    <property type="match status" value="1"/>
</dbReference>
<keyword evidence="8 10" id="KW-1133">Transmembrane helix</keyword>
<dbReference type="GO" id="GO:0006508">
    <property type="term" value="P:proteolysis"/>
    <property type="evidence" value="ECO:0007669"/>
    <property type="project" value="InterPro"/>
</dbReference>
<feature type="domain" description="Peptidase C39" evidence="13">
    <location>
        <begin position="8"/>
        <end position="134"/>
    </location>
</feature>
<sequence length="731" mass="82814">MGFTFYKQLDTTDCGPTCLRMIARYYGKNYSMQLLRQLSSIGREGVSLLGLGRAAEKIGFRSMSVKITFEQLDEEAPLPCILYWNQQHFVVLPPQNYSGRKEKGTILVADPAHGMVRVNKETFLKSWLDATNGKGIALLLAPSELGFLEEEEEQKVPGFKFLLKYLSPHRKHILQLFLAVFFGSLLSLIFPFLTQGLVDYGVNRRDVSFVYLILISQLSLSVGNMAIDFIRGWIMLHMNSRLTISILSDFLRKLMKLPVSYFDTKLIGDIRQRITDHQRIQSFLTGSALSTVFSFVNLFVYIIVLFIYNWKLLLVYAAFSTAGICWIVLFLKYRKELDYQRFQRLSQNENLMYEMISGMQEVKLNTCETSKLWEWERLQVKMFKVSIKSLTLGQYQQVGSVVFNQIKNILISFISAKAVIDGHMTLGMMMSVSYIIGQLNSPVEQLLGFIQSAQDAKLSLERLGDVHSIGNEETENNNLVPGESALGDIMIRDVSFQYEGELGRYALQDVSMVIPKGKITAIVGESGSGKTTLMKILLKFYQPQKGEIRVGDTVFSHISPTWWRARSGAVMQDGFVFSGTIAENICLSEEEPDRKKLRSAIHIANLDDFIETAPLGTRTKIGTTGSGISAGQKQRLQIARAVYKDPAYLFFDEATSHLDTTNEKIIMQHMNRFYTGRTVVVIAHRLSTVRNADQIVVLHKGKVVETGTHEELVGKRGYYFNLVKDQLELVS</sequence>
<dbReference type="Proteomes" id="UP000253410">
    <property type="component" value="Unassembled WGS sequence"/>
</dbReference>
<comment type="caution">
    <text evidence="14">The sequence shown here is derived from an EMBL/GenBank/DDBJ whole genome shotgun (WGS) entry which is preliminary data.</text>
</comment>
<dbReference type="OrthoDB" id="9760358at2"/>
<keyword evidence="3" id="KW-1003">Cell membrane</keyword>
<dbReference type="EMBL" id="QFFJ01000001">
    <property type="protein sequence ID" value="RBL91137.1"/>
    <property type="molecule type" value="Genomic_DNA"/>
</dbReference>
<dbReference type="SUPFAM" id="SSF52540">
    <property type="entry name" value="P-loop containing nucleoside triphosphate hydrolases"/>
    <property type="match status" value="1"/>
</dbReference>
<dbReference type="PROSITE" id="PS50929">
    <property type="entry name" value="ABC_TM1F"/>
    <property type="match status" value="1"/>
</dbReference>
<evidence type="ECO:0000259" key="11">
    <source>
        <dbReference type="PROSITE" id="PS50893"/>
    </source>
</evidence>
<dbReference type="GO" id="GO:0015421">
    <property type="term" value="F:ABC-type oligopeptide transporter activity"/>
    <property type="evidence" value="ECO:0007669"/>
    <property type="project" value="TreeGrafter"/>
</dbReference>
<evidence type="ECO:0000256" key="2">
    <source>
        <dbReference type="ARBA" id="ARBA00022448"/>
    </source>
</evidence>
<evidence type="ECO:0000259" key="13">
    <source>
        <dbReference type="PROSITE" id="PS50990"/>
    </source>
</evidence>